<dbReference type="Proteomes" id="UP000267128">
    <property type="component" value="Unassembled WGS sequence"/>
</dbReference>
<dbReference type="EMBL" id="RJSE01000007">
    <property type="protein sequence ID" value="RNL62834.1"/>
    <property type="molecule type" value="Genomic_DNA"/>
</dbReference>
<proteinExistence type="predicted"/>
<dbReference type="InterPro" id="IPR056131">
    <property type="entry name" value="DUF7714"/>
</dbReference>
<gene>
    <name evidence="1" type="ORF">EFK50_13925</name>
</gene>
<sequence>MIALPDPNTISRPYRGLSLQDVAVDLDDTDAVTTYLMGREVYRRTRWLLLRNDARLALVEVRTADTLPLFAPVVELRVLAGPGRTTWLEDATIDVGNATALANAVDRVLSPNVDAYAVQGRYEHVNVIWRPEPVRVTVTEVIPPEPAKLYEMARAAIDFDEDLPPIDLVLDAVDLRELAREHRAPAYLLPCRGSGVDLPGDVAFLDTHPPARQDWLLVGCARSQQFHRHFYGSEAQQVDFCPSLRATDHLIGRVLTKCCMLERGVERHKDVVVVPWGSTLDEVRLALRLLNDLGPVAEDGHLGAARTV</sequence>
<accession>A0A3N0CHB1</accession>
<protein>
    <submittedName>
        <fullName evidence="1">Uncharacterized protein</fullName>
    </submittedName>
</protein>
<dbReference type="OrthoDB" id="3612465at2"/>
<name>A0A3N0CHB1_9ACTN</name>
<dbReference type="AlphaFoldDB" id="A0A3N0CHB1"/>
<evidence type="ECO:0000313" key="1">
    <source>
        <dbReference type="EMBL" id="RNL62834.1"/>
    </source>
</evidence>
<comment type="caution">
    <text evidence="1">The sequence shown here is derived from an EMBL/GenBank/DDBJ whole genome shotgun (WGS) entry which is preliminary data.</text>
</comment>
<keyword evidence="2" id="KW-1185">Reference proteome</keyword>
<reference evidence="1 2" key="1">
    <citation type="submission" date="2018-11" db="EMBL/GenBank/DDBJ databases">
        <authorList>
            <person name="Li F."/>
        </authorList>
    </citation>
    <scope>NUCLEOTIDE SEQUENCE [LARGE SCALE GENOMIC DNA]</scope>
    <source>
        <strain evidence="1 2">Gsoil 097</strain>
    </source>
</reference>
<organism evidence="1 2">
    <name type="scientific">Nocardioides marmoriginsengisoli</name>
    <dbReference type="NCBI Taxonomy" id="661483"/>
    <lineage>
        <taxon>Bacteria</taxon>
        <taxon>Bacillati</taxon>
        <taxon>Actinomycetota</taxon>
        <taxon>Actinomycetes</taxon>
        <taxon>Propionibacteriales</taxon>
        <taxon>Nocardioidaceae</taxon>
        <taxon>Nocardioides</taxon>
    </lineage>
</organism>
<dbReference type="Pfam" id="PF24830">
    <property type="entry name" value="DUF7714"/>
    <property type="match status" value="1"/>
</dbReference>
<evidence type="ECO:0000313" key="2">
    <source>
        <dbReference type="Proteomes" id="UP000267128"/>
    </source>
</evidence>